<feature type="compositionally biased region" description="Low complexity" evidence="1">
    <location>
        <begin position="192"/>
        <end position="201"/>
    </location>
</feature>
<comment type="caution">
    <text evidence="2">The sequence shown here is derived from an EMBL/GenBank/DDBJ whole genome shotgun (WGS) entry which is preliminary data.</text>
</comment>
<proteinExistence type="predicted"/>
<gene>
    <name evidence="2" type="ORF">V5799_025240</name>
</gene>
<protein>
    <submittedName>
        <fullName evidence="2">Uncharacterized protein</fullName>
    </submittedName>
</protein>
<dbReference type="Proteomes" id="UP001321473">
    <property type="component" value="Unassembled WGS sequence"/>
</dbReference>
<accession>A0AAQ4E9V5</accession>
<name>A0AAQ4E9V5_AMBAM</name>
<feature type="region of interest" description="Disordered" evidence="1">
    <location>
        <begin position="18"/>
        <end position="37"/>
    </location>
</feature>
<reference evidence="2 3" key="1">
    <citation type="journal article" date="2023" name="Arcadia Sci">
        <title>De novo assembly of a long-read Amblyomma americanum tick genome.</title>
        <authorList>
            <person name="Chou S."/>
            <person name="Poskanzer K.E."/>
            <person name="Rollins M."/>
            <person name="Thuy-Boun P.S."/>
        </authorList>
    </citation>
    <scope>NUCLEOTIDE SEQUENCE [LARGE SCALE GENOMIC DNA]</scope>
    <source>
        <strain evidence="2">F_SG_1</strain>
        <tissue evidence="2">Salivary glands</tissue>
    </source>
</reference>
<sequence>MKKLNYLEQVMKTLRLYPPGLTRNRPGGQRSKPPTRNCNYSRPLIRRLLRCLENACCTHSCHARPRKSPPTNLDLLHFSECEDEKDDHIEAGGSRSEARGDARVALPELALYVPFILPCKVYRWTPPAPEQHLLPVLTSLYDRVVLFSPVFRQLSGAARISGMKPSLVFLSSHQADICEGVTARRSPVPAWSTSSSSSATTREARHAAVSAPVPGLPFQLAL</sequence>
<evidence type="ECO:0000256" key="1">
    <source>
        <dbReference type="SAM" id="MobiDB-lite"/>
    </source>
</evidence>
<dbReference type="EMBL" id="JARKHS020019642">
    <property type="protein sequence ID" value="KAK8771516.1"/>
    <property type="molecule type" value="Genomic_DNA"/>
</dbReference>
<evidence type="ECO:0000313" key="3">
    <source>
        <dbReference type="Proteomes" id="UP001321473"/>
    </source>
</evidence>
<evidence type="ECO:0000313" key="2">
    <source>
        <dbReference type="EMBL" id="KAK8771516.1"/>
    </source>
</evidence>
<keyword evidence="3" id="KW-1185">Reference proteome</keyword>
<dbReference type="AlphaFoldDB" id="A0AAQ4E9V5"/>
<feature type="region of interest" description="Disordered" evidence="1">
    <location>
        <begin position="189"/>
        <end position="208"/>
    </location>
</feature>
<organism evidence="2 3">
    <name type="scientific">Amblyomma americanum</name>
    <name type="common">Lone star tick</name>
    <dbReference type="NCBI Taxonomy" id="6943"/>
    <lineage>
        <taxon>Eukaryota</taxon>
        <taxon>Metazoa</taxon>
        <taxon>Ecdysozoa</taxon>
        <taxon>Arthropoda</taxon>
        <taxon>Chelicerata</taxon>
        <taxon>Arachnida</taxon>
        <taxon>Acari</taxon>
        <taxon>Parasitiformes</taxon>
        <taxon>Ixodida</taxon>
        <taxon>Ixodoidea</taxon>
        <taxon>Ixodidae</taxon>
        <taxon>Amblyomminae</taxon>
        <taxon>Amblyomma</taxon>
    </lineage>
</organism>